<reference evidence="2 3" key="1">
    <citation type="journal article" date="2014" name="J. Biotechnol.">
        <title>Complete genome sequence of the actinobacterium Actinoplanes friuliensis HAG 010964, producer of the lipopeptide antibiotic friulimycin.</title>
        <authorList>
            <person name="Ruckert C."/>
            <person name="Szczepanowski R."/>
            <person name="Albersmeier A."/>
            <person name="Goesmann A."/>
            <person name="Fischer N."/>
            <person name="Steinkamper A."/>
            <person name="Puhler A."/>
            <person name="Biener R."/>
            <person name="Schwartz D."/>
            <person name="Kalinowski J."/>
        </authorList>
    </citation>
    <scope>NUCLEOTIDE SEQUENCE [LARGE SCALE GENOMIC DNA]</scope>
    <source>
        <strain evidence="2 3">DSM 7358</strain>
    </source>
</reference>
<proteinExistence type="predicted"/>
<feature type="transmembrane region" description="Helical" evidence="1">
    <location>
        <begin position="182"/>
        <end position="202"/>
    </location>
</feature>
<dbReference type="EMBL" id="CP006272">
    <property type="protein sequence ID" value="AGZ43078.1"/>
    <property type="molecule type" value="Genomic_DNA"/>
</dbReference>
<dbReference type="AlphaFoldDB" id="U5W1K4"/>
<accession>U5W1K4</accession>
<feature type="transmembrane region" description="Helical" evidence="1">
    <location>
        <begin position="114"/>
        <end position="137"/>
    </location>
</feature>
<gene>
    <name evidence="2" type="ORF">AFR_24050</name>
</gene>
<feature type="transmembrane region" description="Helical" evidence="1">
    <location>
        <begin position="12"/>
        <end position="29"/>
    </location>
</feature>
<evidence type="ECO:0000313" key="3">
    <source>
        <dbReference type="Proteomes" id="UP000017746"/>
    </source>
</evidence>
<dbReference type="RefSeq" id="WP_023363668.1">
    <property type="nucleotide sequence ID" value="NC_022657.1"/>
</dbReference>
<keyword evidence="1" id="KW-0812">Transmembrane</keyword>
<feature type="transmembrane region" description="Helical" evidence="1">
    <location>
        <begin position="157"/>
        <end position="177"/>
    </location>
</feature>
<protein>
    <recommendedName>
        <fullName evidence="4">Transmembrane transport protein</fullName>
    </recommendedName>
</protein>
<keyword evidence="1" id="KW-0472">Membrane</keyword>
<dbReference type="Proteomes" id="UP000017746">
    <property type="component" value="Chromosome"/>
</dbReference>
<feature type="transmembrane region" description="Helical" evidence="1">
    <location>
        <begin position="64"/>
        <end position="87"/>
    </location>
</feature>
<name>U5W1K4_9ACTN</name>
<dbReference type="OrthoDB" id="3579673at2"/>
<sequence>MIWLTWRQFRTQALVAVAALAAIAVYLVYLGSGIRDDYAGVVGCLPSDCTVARHDFSEAYSSQLSIAGLLLIATPALIGLFWGAPLITRELEEKTDRLVWNQSVTRTRWLATKLVFLTLAAVAVTGVFSLLLTWNAGRYDQFVGDRFGAVNFASRNIVPLGYAAFAFVLGAVVGLVVRRTLLAMALTLAVFAVVQLIVPAVVRAHLMTPVTSTVAFDEDAMSRSDSFGLGEQGAMIIGYTRAGAWSMTSEAAVLNADGTPFTIQQGLTCQKAAPAENMACMADQNLHFSYTYQPANRYWPFQWIELAAYLGLTLLLAAISLWWIRSRIQGS</sequence>
<keyword evidence="3" id="KW-1185">Reference proteome</keyword>
<evidence type="ECO:0000313" key="2">
    <source>
        <dbReference type="EMBL" id="AGZ43078.1"/>
    </source>
</evidence>
<dbReference type="eggNOG" id="COG1277">
    <property type="taxonomic scope" value="Bacteria"/>
</dbReference>
<organism evidence="2 3">
    <name type="scientific">Actinoplanes friuliensis DSM 7358</name>
    <dbReference type="NCBI Taxonomy" id="1246995"/>
    <lineage>
        <taxon>Bacteria</taxon>
        <taxon>Bacillati</taxon>
        <taxon>Actinomycetota</taxon>
        <taxon>Actinomycetes</taxon>
        <taxon>Micromonosporales</taxon>
        <taxon>Micromonosporaceae</taxon>
        <taxon>Actinoplanes</taxon>
    </lineage>
</organism>
<evidence type="ECO:0008006" key="4">
    <source>
        <dbReference type="Google" id="ProtNLM"/>
    </source>
</evidence>
<dbReference type="PATRIC" id="fig|1246995.3.peg.4872"/>
<dbReference type="STRING" id="1246995.AFR_24050"/>
<dbReference type="HOGENOM" id="CLU_066229_0_0_11"/>
<feature type="transmembrane region" description="Helical" evidence="1">
    <location>
        <begin position="306"/>
        <end position="324"/>
    </location>
</feature>
<dbReference type="KEGG" id="afs:AFR_24050"/>
<evidence type="ECO:0000256" key="1">
    <source>
        <dbReference type="SAM" id="Phobius"/>
    </source>
</evidence>
<keyword evidence="1" id="KW-1133">Transmembrane helix</keyword>